<dbReference type="OrthoDB" id="2527272at2759"/>
<dbReference type="EMBL" id="KV419408">
    <property type="protein sequence ID" value="KZS93214.1"/>
    <property type="molecule type" value="Genomic_DNA"/>
</dbReference>
<dbReference type="Pfam" id="PF18721">
    <property type="entry name" value="CxC6"/>
    <property type="match status" value="1"/>
</dbReference>
<proteinExistence type="predicted"/>
<dbReference type="Proteomes" id="UP000076722">
    <property type="component" value="Unassembled WGS sequence"/>
</dbReference>
<organism evidence="2 3">
    <name type="scientific">Sistotremastrum niveocremeum HHB9708</name>
    <dbReference type="NCBI Taxonomy" id="1314777"/>
    <lineage>
        <taxon>Eukaryota</taxon>
        <taxon>Fungi</taxon>
        <taxon>Dikarya</taxon>
        <taxon>Basidiomycota</taxon>
        <taxon>Agaricomycotina</taxon>
        <taxon>Agaricomycetes</taxon>
        <taxon>Sistotremastrales</taxon>
        <taxon>Sistotremastraceae</taxon>
        <taxon>Sertulicium</taxon>
        <taxon>Sertulicium niveocremeum</taxon>
    </lineage>
</organism>
<name>A0A164UGP9_9AGAM</name>
<keyword evidence="3" id="KW-1185">Reference proteome</keyword>
<dbReference type="InterPro" id="IPR040898">
    <property type="entry name" value="CxC6"/>
</dbReference>
<evidence type="ECO:0000313" key="3">
    <source>
        <dbReference type="Proteomes" id="UP000076722"/>
    </source>
</evidence>
<reference evidence="2 3" key="1">
    <citation type="journal article" date="2016" name="Mol. Biol. Evol.">
        <title>Comparative Genomics of Early-Diverging Mushroom-Forming Fungi Provides Insights into the Origins of Lignocellulose Decay Capabilities.</title>
        <authorList>
            <person name="Nagy L.G."/>
            <person name="Riley R."/>
            <person name="Tritt A."/>
            <person name="Adam C."/>
            <person name="Daum C."/>
            <person name="Floudas D."/>
            <person name="Sun H."/>
            <person name="Yadav J.S."/>
            <person name="Pangilinan J."/>
            <person name="Larsson K.H."/>
            <person name="Matsuura K."/>
            <person name="Barry K."/>
            <person name="Labutti K."/>
            <person name="Kuo R."/>
            <person name="Ohm R.A."/>
            <person name="Bhattacharya S.S."/>
            <person name="Shirouzu T."/>
            <person name="Yoshinaga Y."/>
            <person name="Martin F.M."/>
            <person name="Grigoriev I.V."/>
            <person name="Hibbett D.S."/>
        </authorList>
    </citation>
    <scope>NUCLEOTIDE SEQUENCE [LARGE SCALE GENOMIC DNA]</scope>
    <source>
        <strain evidence="2 3">HHB9708</strain>
    </source>
</reference>
<evidence type="ECO:0000259" key="1">
    <source>
        <dbReference type="Pfam" id="PF18721"/>
    </source>
</evidence>
<protein>
    <recommendedName>
        <fullName evidence="1">CxC6 like cysteine cluster associated with KDZ domain-containing protein</fullName>
    </recommendedName>
</protein>
<accession>A0A164UGP9</accession>
<dbReference type="STRING" id="1314777.A0A164UGP9"/>
<evidence type="ECO:0000313" key="2">
    <source>
        <dbReference type="EMBL" id="KZS93214.1"/>
    </source>
</evidence>
<dbReference type="AlphaFoldDB" id="A0A164UGP9"/>
<gene>
    <name evidence="2" type="ORF">SISNIDRAFT_411721</name>
</gene>
<feature type="domain" description="CxC6 like cysteine cluster associated with KDZ" evidence="1">
    <location>
        <begin position="17"/>
        <end position="68"/>
    </location>
</feature>
<feature type="non-terminal residue" evidence="2">
    <location>
        <position position="1"/>
    </location>
</feature>
<sequence>QQPPPPGTERTVVRCAVMDGKTMGHRICALNTCENPLHNFRTGRFCTDHVPLNDQCGIVGCGQAISLNTPDAETNTDLVDTFRAGRVYCLQTIQWSCGVPIGWGKCYRSESAPQVERILQKIWNGKEGLRPSFIVYDDGCGFLKYILGRLDPNKWLESTRFIVDAWHYSSHSPRDETCRVHCNPAPANGSQPDLVIPKVNENGQTLLTRAFNTETAEQFNAWLSGYEGIVRHMTDYHYDFFIHALFLMYKEAREKTNDTAEED</sequence>